<sequence length="123" mass="13884">MGRDDGRAYCQGLNDGSFATDLAVIEDCEVMNSLWNFIVHKLNKRMNYWIGATDKDSEGTWQWLTGTHVQGDVPFWFPEQPDGSNMENCLTIAENGYFADGACNQEYGVICQAPVMTTFRNLE</sequence>
<name>A0A8J5MK52_HOMAM</name>
<reference evidence="2" key="1">
    <citation type="journal article" date="2021" name="Sci. Adv.">
        <title>The American lobster genome reveals insights on longevity, neural, and immune adaptations.</title>
        <authorList>
            <person name="Polinski J.M."/>
            <person name="Zimin A.V."/>
            <person name="Clark K.F."/>
            <person name="Kohn A.B."/>
            <person name="Sadowski N."/>
            <person name="Timp W."/>
            <person name="Ptitsyn A."/>
            <person name="Khanna P."/>
            <person name="Romanova D.Y."/>
            <person name="Williams P."/>
            <person name="Greenwood S.J."/>
            <person name="Moroz L.L."/>
            <person name="Walt D.R."/>
            <person name="Bodnar A.G."/>
        </authorList>
    </citation>
    <scope>NUCLEOTIDE SEQUENCE</scope>
    <source>
        <strain evidence="2">GMGI-L3</strain>
    </source>
</reference>
<dbReference type="Pfam" id="PF00059">
    <property type="entry name" value="Lectin_C"/>
    <property type="match status" value="1"/>
</dbReference>
<accession>A0A8J5MK52</accession>
<proteinExistence type="predicted"/>
<dbReference type="InterPro" id="IPR050111">
    <property type="entry name" value="C-type_lectin/snaclec_domain"/>
</dbReference>
<gene>
    <name evidence="2" type="primary">Clec-L15</name>
    <name evidence="2" type="ORF">Hamer_G020484</name>
</gene>
<protein>
    <submittedName>
        <fullName evidence="2">C-type lectin-like 15</fullName>
    </submittedName>
</protein>
<dbReference type="InterPro" id="IPR016186">
    <property type="entry name" value="C-type_lectin-like/link_sf"/>
</dbReference>
<organism evidence="2 3">
    <name type="scientific">Homarus americanus</name>
    <name type="common">American lobster</name>
    <dbReference type="NCBI Taxonomy" id="6706"/>
    <lineage>
        <taxon>Eukaryota</taxon>
        <taxon>Metazoa</taxon>
        <taxon>Ecdysozoa</taxon>
        <taxon>Arthropoda</taxon>
        <taxon>Crustacea</taxon>
        <taxon>Multicrustacea</taxon>
        <taxon>Malacostraca</taxon>
        <taxon>Eumalacostraca</taxon>
        <taxon>Eucarida</taxon>
        <taxon>Decapoda</taxon>
        <taxon>Pleocyemata</taxon>
        <taxon>Astacidea</taxon>
        <taxon>Nephropoidea</taxon>
        <taxon>Nephropidae</taxon>
        <taxon>Homarus</taxon>
    </lineage>
</organism>
<evidence type="ECO:0000259" key="1">
    <source>
        <dbReference type="PROSITE" id="PS50041"/>
    </source>
</evidence>
<keyword evidence="3" id="KW-1185">Reference proteome</keyword>
<dbReference type="Proteomes" id="UP000747542">
    <property type="component" value="Unassembled WGS sequence"/>
</dbReference>
<dbReference type="SUPFAM" id="SSF56436">
    <property type="entry name" value="C-type lectin-like"/>
    <property type="match status" value="1"/>
</dbReference>
<dbReference type="PANTHER" id="PTHR22803">
    <property type="entry name" value="MANNOSE, PHOSPHOLIPASE, LECTIN RECEPTOR RELATED"/>
    <property type="match status" value="1"/>
</dbReference>
<dbReference type="EMBL" id="JAHLQT010045000">
    <property type="protein sequence ID" value="KAG7154175.1"/>
    <property type="molecule type" value="Genomic_DNA"/>
</dbReference>
<evidence type="ECO:0000313" key="2">
    <source>
        <dbReference type="EMBL" id="KAG7154175.1"/>
    </source>
</evidence>
<comment type="caution">
    <text evidence="2">The sequence shown here is derived from an EMBL/GenBank/DDBJ whole genome shotgun (WGS) entry which is preliminary data.</text>
</comment>
<dbReference type="AlphaFoldDB" id="A0A8J5MK52"/>
<feature type="domain" description="C-type lectin" evidence="1">
    <location>
        <begin position="1"/>
        <end position="112"/>
    </location>
</feature>
<dbReference type="PROSITE" id="PS50041">
    <property type="entry name" value="C_TYPE_LECTIN_2"/>
    <property type="match status" value="1"/>
</dbReference>
<dbReference type="Gene3D" id="3.10.100.10">
    <property type="entry name" value="Mannose-Binding Protein A, subunit A"/>
    <property type="match status" value="1"/>
</dbReference>
<dbReference type="CDD" id="cd00037">
    <property type="entry name" value="CLECT"/>
    <property type="match status" value="1"/>
</dbReference>
<dbReference type="InterPro" id="IPR001304">
    <property type="entry name" value="C-type_lectin-like"/>
</dbReference>
<evidence type="ECO:0000313" key="3">
    <source>
        <dbReference type="Proteomes" id="UP000747542"/>
    </source>
</evidence>
<dbReference type="InterPro" id="IPR016187">
    <property type="entry name" value="CTDL_fold"/>
</dbReference>